<name>A0A8S1X7B5_9CILI</name>
<feature type="transmembrane region" description="Helical" evidence="2">
    <location>
        <begin position="32"/>
        <end position="50"/>
    </location>
</feature>
<comment type="caution">
    <text evidence="3">The sequence shown here is derived from an EMBL/GenBank/DDBJ whole genome shotgun (WGS) entry which is preliminary data.</text>
</comment>
<accession>A0A8S1X7B5</accession>
<feature type="transmembrane region" description="Helical" evidence="2">
    <location>
        <begin position="56"/>
        <end position="73"/>
    </location>
</feature>
<feature type="transmembrane region" description="Helical" evidence="2">
    <location>
        <begin position="123"/>
        <end position="142"/>
    </location>
</feature>
<dbReference type="AlphaFoldDB" id="A0A8S1X7B5"/>
<keyword evidence="1" id="KW-0175">Coiled coil</keyword>
<keyword evidence="2" id="KW-1133">Transmembrane helix</keyword>
<keyword evidence="2" id="KW-0472">Membrane</keyword>
<feature type="coiled-coil region" evidence="1">
    <location>
        <begin position="308"/>
        <end position="357"/>
    </location>
</feature>
<dbReference type="EMBL" id="CAJJDO010000114">
    <property type="protein sequence ID" value="CAD8197201.1"/>
    <property type="molecule type" value="Genomic_DNA"/>
</dbReference>
<keyword evidence="2" id="KW-0812">Transmembrane</keyword>
<reference evidence="3" key="1">
    <citation type="submission" date="2021-01" db="EMBL/GenBank/DDBJ databases">
        <authorList>
            <consortium name="Genoscope - CEA"/>
            <person name="William W."/>
        </authorList>
    </citation>
    <scope>NUCLEOTIDE SEQUENCE</scope>
</reference>
<protein>
    <recommendedName>
        <fullName evidence="5">Transmembrane protein</fullName>
    </recommendedName>
</protein>
<proteinExistence type="predicted"/>
<dbReference type="Proteomes" id="UP000689195">
    <property type="component" value="Unassembled WGS sequence"/>
</dbReference>
<evidence type="ECO:0000256" key="1">
    <source>
        <dbReference type="SAM" id="Coils"/>
    </source>
</evidence>
<sequence>MKKKLTLQFAIPGIEQAYQQDRLIKNVSMRKILSILLLLFALVRLVASIAQGSMEVMYWEICFTCYSIFLMAFSFKGTQEKVRMLFIFTNNLLCVLQVCANYYNNAQCIYINGQNVMIFNMTMFYFSSIQEAPIQLIVFFATRIIISGLVNNHFIVEDFIQMIITTLCIILFIYQNDKNQRAHFQLQFSNKQWEQTLPVIIQNPFLMFTYDEERINFDLKIQNDMQKIFWDNEKAPSENLRSFLRTYKMGNDNLEFYILNRTRICNDYKKIYLNYLRIQKHNEDSESKKTLIRLSDFYLGQKVFLIVFDQHEQKIRQLQNLKDALIQGINQHQNLTLNFLKKQLILLQNAINSKNNTIDYIYKLKIHYMYFIGKYTQCNSFQEIDEKIKEINITEMVKNLIHIYGMAYKHIQIEFSSNSFEDIYGFSNESLLNIFLVILLQTLVRLYSNGKTIFVHLTYIKDNSEFQLIKISILLDKIEEFKQKLIFNQLFQKIQVRLSPKVDIITSENSCQFLIYKNLQQLNEIRILEEEIE</sequence>
<organism evidence="3 4">
    <name type="scientific">Paramecium pentaurelia</name>
    <dbReference type="NCBI Taxonomy" id="43138"/>
    <lineage>
        <taxon>Eukaryota</taxon>
        <taxon>Sar</taxon>
        <taxon>Alveolata</taxon>
        <taxon>Ciliophora</taxon>
        <taxon>Intramacronucleata</taxon>
        <taxon>Oligohymenophorea</taxon>
        <taxon>Peniculida</taxon>
        <taxon>Parameciidae</taxon>
        <taxon>Paramecium</taxon>
    </lineage>
</organism>
<feature type="transmembrane region" description="Helical" evidence="2">
    <location>
        <begin position="85"/>
        <end position="103"/>
    </location>
</feature>
<evidence type="ECO:0000313" key="3">
    <source>
        <dbReference type="EMBL" id="CAD8197201.1"/>
    </source>
</evidence>
<gene>
    <name evidence="3" type="ORF">PPENT_87.1.T1140167</name>
</gene>
<keyword evidence="4" id="KW-1185">Reference proteome</keyword>
<evidence type="ECO:0000313" key="4">
    <source>
        <dbReference type="Proteomes" id="UP000689195"/>
    </source>
</evidence>
<evidence type="ECO:0000256" key="2">
    <source>
        <dbReference type="SAM" id="Phobius"/>
    </source>
</evidence>
<evidence type="ECO:0008006" key="5">
    <source>
        <dbReference type="Google" id="ProtNLM"/>
    </source>
</evidence>
<feature type="transmembrane region" description="Helical" evidence="2">
    <location>
        <begin position="154"/>
        <end position="174"/>
    </location>
</feature>